<keyword evidence="1" id="KW-1133">Transmembrane helix</keyword>
<feature type="transmembrane region" description="Helical" evidence="1">
    <location>
        <begin position="105"/>
        <end position="126"/>
    </location>
</feature>
<dbReference type="Proteomes" id="UP000823615">
    <property type="component" value="Unassembled WGS sequence"/>
</dbReference>
<feature type="transmembrane region" description="Helical" evidence="1">
    <location>
        <begin position="43"/>
        <end position="65"/>
    </location>
</feature>
<name>A0A9D9H6E8_9SPIO</name>
<accession>A0A9D9H6E8</accession>
<keyword evidence="1" id="KW-0812">Transmembrane</keyword>
<sequence length="136" mass="14946">MATGKVNGDFILKILVGILFVIIGIEGIADFGGNALYDELDEAFRIIVGVVLLVAGLLLIVPSFIGGIKGSFVKISTLVVLVAWVIYIVLDDFVYGFSNLDGDEWFTWLEGFVYHLLILYCIYRVATPAVRKLGNK</sequence>
<reference evidence="2" key="1">
    <citation type="submission" date="2020-10" db="EMBL/GenBank/DDBJ databases">
        <authorList>
            <person name="Gilroy R."/>
        </authorList>
    </citation>
    <scope>NUCLEOTIDE SEQUENCE</scope>
    <source>
        <strain evidence="2">7293</strain>
    </source>
</reference>
<evidence type="ECO:0000313" key="3">
    <source>
        <dbReference type="Proteomes" id="UP000823615"/>
    </source>
</evidence>
<dbReference type="EMBL" id="JADIMT010000070">
    <property type="protein sequence ID" value="MBO8436553.1"/>
    <property type="molecule type" value="Genomic_DNA"/>
</dbReference>
<keyword evidence="1" id="KW-0472">Membrane</keyword>
<evidence type="ECO:0000313" key="2">
    <source>
        <dbReference type="EMBL" id="MBO8436553.1"/>
    </source>
</evidence>
<proteinExistence type="predicted"/>
<gene>
    <name evidence="2" type="ORF">IAA97_06200</name>
</gene>
<evidence type="ECO:0000256" key="1">
    <source>
        <dbReference type="SAM" id="Phobius"/>
    </source>
</evidence>
<protein>
    <submittedName>
        <fullName evidence="2">Uncharacterized protein</fullName>
    </submittedName>
</protein>
<feature type="transmembrane region" description="Helical" evidence="1">
    <location>
        <begin position="72"/>
        <end position="90"/>
    </location>
</feature>
<comment type="caution">
    <text evidence="2">The sequence shown here is derived from an EMBL/GenBank/DDBJ whole genome shotgun (WGS) entry which is preliminary data.</text>
</comment>
<dbReference type="AlphaFoldDB" id="A0A9D9H6E8"/>
<organism evidence="2 3">
    <name type="scientific">Candidatus Ornithospirochaeta stercoripullorum</name>
    <dbReference type="NCBI Taxonomy" id="2840899"/>
    <lineage>
        <taxon>Bacteria</taxon>
        <taxon>Pseudomonadati</taxon>
        <taxon>Spirochaetota</taxon>
        <taxon>Spirochaetia</taxon>
        <taxon>Spirochaetales</taxon>
        <taxon>Spirochaetaceae</taxon>
        <taxon>Spirochaetaceae incertae sedis</taxon>
        <taxon>Candidatus Ornithospirochaeta</taxon>
    </lineage>
</organism>
<reference evidence="2" key="2">
    <citation type="journal article" date="2021" name="PeerJ">
        <title>Extensive microbial diversity within the chicken gut microbiome revealed by metagenomics and culture.</title>
        <authorList>
            <person name="Gilroy R."/>
            <person name="Ravi A."/>
            <person name="Getino M."/>
            <person name="Pursley I."/>
            <person name="Horton D.L."/>
            <person name="Alikhan N.F."/>
            <person name="Baker D."/>
            <person name="Gharbi K."/>
            <person name="Hall N."/>
            <person name="Watson M."/>
            <person name="Adriaenssens E.M."/>
            <person name="Foster-Nyarko E."/>
            <person name="Jarju S."/>
            <person name="Secka A."/>
            <person name="Antonio M."/>
            <person name="Oren A."/>
            <person name="Chaudhuri R.R."/>
            <person name="La Ragione R."/>
            <person name="Hildebrand F."/>
            <person name="Pallen M.J."/>
        </authorList>
    </citation>
    <scope>NUCLEOTIDE SEQUENCE</scope>
    <source>
        <strain evidence="2">7293</strain>
    </source>
</reference>
<feature type="transmembrane region" description="Helical" evidence="1">
    <location>
        <begin position="12"/>
        <end position="31"/>
    </location>
</feature>